<reference evidence="2" key="1">
    <citation type="submission" date="2022-11" db="EMBL/GenBank/DDBJ databases">
        <authorList>
            <person name="Kikuchi T."/>
        </authorList>
    </citation>
    <scope>NUCLEOTIDE SEQUENCE</scope>
    <source>
        <strain evidence="2">PS1010</strain>
    </source>
</reference>
<accession>A0A9P1IKM4</accession>
<sequence>MDNIIEMVASNANAIKRETMEEDVEYLPKKRGRKTKLMPDASIDEYSISDIEKFIELVEERPYLWDSVNELSLKNIDITRAWSEVEQICGQFVKQARISGKNAQFLWSKLRREFKKEHDIQKGEMNFPIGFKFYKHMLFLVDNSRKNEMIFMRAPSEVVELPMSSRKIETLEELVEIARDSNNHLRKIAACQEKEDNSRKNEDLHELLDEVLEKLPMIDRNLMKSRITQFVISSYQEYQAEHRGNQLVTTLLKNEL</sequence>
<proteinExistence type="predicted"/>
<dbReference type="SMART" id="SM00595">
    <property type="entry name" value="MADF"/>
    <property type="match status" value="1"/>
</dbReference>
<organism evidence="2 3">
    <name type="scientific">Caenorhabditis angaria</name>
    <dbReference type="NCBI Taxonomy" id="860376"/>
    <lineage>
        <taxon>Eukaryota</taxon>
        <taxon>Metazoa</taxon>
        <taxon>Ecdysozoa</taxon>
        <taxon>Nematoda</taxon>
        <taxon>Chromadorea</taxon>
        <taxon>Rhabditida</taxon>
        <taxon>Rhabditina</taxon>
        <taxon>Rhabditomorpha</taxon>
        <taxon>Rhabditoidea</taxon>
        <taxon>Rhabditidae</taxon>
        <taxon>Peloderinae</taxon>
        <taxon>Caenorhabditis</taxon>
    </lineage>
</organism>
<dbReference type="EMBL" id="CANHGI010000003">
    <property type="protein sequence ID" value="CAI5444957.1"/>
    <property type="molecule type" value="Genomic_DNA"/>
</dbReference>
<dbReference type="PROSITE" id="PS51029">
    <property type="entry name" value="MADF"/>
    <property type="match status" value="1"/>
</dbReference>
<dbReference type="AlphaFoldDB" id="A0A9P1IKM4"/>
<evidence type="ECO:0000313" key="3">
    <source>
        <dbReference type="Proteomes" id="UP001152747"/>
    </source>
</evidence>
<dbReference type="Pfam" id="PF10545">
    <property type="entry name" value="MADF_DNA_bdg"/>
    <property type="match status" value="1"/>
</dbReference>
<feature type="domain" description="MADF" evidence="1">
    <location>
        <begin position="53"/>
        <end position="145"/>
    </location>
</feature>
<name>A0A9P1IKM4_9PELO</name>
<dbReference type="InterPro" id="IPR006578">
    <property type="entry name" value="MADF-dom"/>
</dbReference>
<evidence type="ECO:0000259" key="1">
    <source>
        <dbReference type="PROSITE" id="PS51029"/>
    </source>
</evidence>
<keyword evidence="3" id="KW-1185">Reference proteome</keyword>
<protein>
    <recommendedName>
        <fullName evidence="1">MADF domain-containing protein</fullName>
    </recommendedName>
</protein>
<evidence type="ECO:0000313" key="2">
    <source>
        <dbReference type="EMBL" id="CAI5444957.1"/>
    </source>
</evidence>
<comment type="caution">
    <text evidence="2">The sequence shown here is derived from an EMBL/GenBank/DDBJ whole genome shotgun (WGS) entry which is preliminary data.</text>
</comment>
<gene>
    <name evidence="2" type="ORF">CAMP_LOCUS7594</name>
</gene>
<dbReference type="Proteomes" id="UP001152747">
    <property type="component" value="Unassembled WGS sequence"/>
</dbReference>